<feature type="repeat" description="TPR" evidence="3">
    <location>
        <begin position="200"/>
        <end position="233"/>
    </location>
</feature>
<evidence type="ECO:0000256" key="3">
    <source>
        <dbReference type="PROSITE-ProRule" id="PRU00339"/>
    </source>
</evidence>
<dbReference type="RefSeq" id="WP_184340009.1">
    <property type="nucleotide sequence ID" value="NZ_JACHIG010000005.1"/>
</dbReference>
<keyword evidence="5" id="KW-1133">Transmembrane helix</keyword>
<dbReference type="SMART" id="SM00028">
    <property type="entry name" value="TPR"/>
    <property type="match status" value="4"/>
</dbReference>
<feature type="repeat" description="TPR" evidence="3">
    <location>
        <begin position="166"/>
        <end position="199"/>
    </location>
</feature>
<dbReference type="PANTHER" id="PTHR44858:SF1">
    <property type="entry name" value="UDP-N-ACETYLGLUCOSAMINE--PEPTIDE N-ACETYLGLUCOSAMINYLTRANSFERASE SPINDLY-RELATED"/>
    <property type="match status" value="1"/>
</dbReference>
<name>A0A7W7YBE2_9BACT</name>
<comment type="caution">
    <text evidence="6">The sequence shown here is derived from an EMBL/GenBank/DDBJ whole genome shotgun (WGS) entry which is preliminary data.</text>
</comment>
<evidence type="ECO:0000313" key="7">
    <source>
        <dbReference type="Proteomes" id="UP000590740"/>
    </source>
</evidence>
<keyword evidence="5" id="KW-0472">Membrane</keyword>
<sequence length="253" mass="28832">MSDHPVSLSKKAWPYVATLSSASVMLLAFFIPSIQDQYDRYQSRKVIGKYVALGDELMDEERYDMAEKAYEKAFELSLQSRLEIEMKRLKARVHRMSLLVEWGAKPPEDLEEVDFQLLLHLQKGPEAAKERSFTLNSYASYLAGSKKYPEAEAALTEALRIDPASAMFHLNLGNLQDQRGKKDEAMKSYLKARELDPKSLNVHYNLGLLYVEMGKNTEAKQEFEAALKISPDDADTQKQLKQLNRKTNEAPPP</sequence>
<dbReference type="EMBL" id="JACHIG010000005">
    <property type="protein sequence ID" value="MBB5033091.1"/>
    <property type="molecule type" value="Genomic_DNA"/>
</dbReference>
<organism evidence="6 7">
    <name type="scientific">Prosthecobacter vanneervenii</name>
    <dbReference type="NCBI Taxonomy" id="48466"/>
    <lineage>
        <taxon>Bacteria</taxon>
        <taxon>Pseudomonadati</taxon>
        <taxon>Verrucomicrobiota</taxon>
        <taxon>Verrucomicrobiia</taxon>
        <taxon>Verrucomicrobiales</taxon>
        <taxon>Verrucomicrobiaceae</taxon>
        <taxon>Prosthecobacter</taxon>
    </lineage>
</organism>
<dbReference type="Gene3D" id="1.25.40.10">
    <property type="entry name" value="Tetratricopeptide repeat domain"/>
    <property type="match status" value="2"/>
</dbReference>
<gene>
    <name evidence="6" type="ORF">HNQ65_002674</name>
</gene>
<evidence type="ECO:0000256" key="4">
    <source>
        <dbReference type="SAM" id="MobiDB-lite"/>
    </source>
</evidence>
<evidence type="ECO:0000256" key="2">
    <source>
        <dbReference type="ARBA" id="ARBA00022803"/>
    </source>
</evidence>
<dbReference type="InterPro" id="IPR019734">
    <property type="entry name" value="TPR_rpt"/>
</dbReference>
<accession>A0A7W7YBE2</accession>
<keyword evidence="2 3" id="KW-0802">TPR repeat</keyword>
<evidence type="ECO:0000313" key="6">
    <source>
        <dbReference type="EMBL" id="MBB5033091.1"/>
    </source>
</evidence>
<proteinExistence type="predicted"/>
<evidence type="ECO:0000256" key="1">
    <source>
        <dbReference type="ARBA" id="ARBA00022737"/>
    </source>
</evidence>
<keyword evidence="1" id="KW-0677">Repeat</keyword>
<reference evidence="6 7" key="1">
    <citation type="submission" date="2020-08" db="EMBL/GenBank/DDBJ databases">
        <title>Genomic Encyclopedia of Type Strains, Phase IV (KMG-IV): sequencing the most valuable type-strain genomes for metagenomic binning, comparative biology and taxonomic classification.</title>
        <authorList>
            <person name="Goeker M."/>
        </authorList>
    </citation>
    <scope>NUCLEOTIDE SEQUENCE [LARGE SCALE GENOMIC DNA]</scope>
    <source>
        <strain evidence="6 7">DSM 12252</strain>
    </source>
</reference>
<dbReference type="SUPFAM" id="SSF48452">
    <property type="entry name" value="TPR-like"/>
    <property type="match status" value="1"/>
</dbReference>
<dbReference type="PROSITE" id="PS50293">
    <property type="entry name" value="TPR_REGION"/>
    <property type="match status" value="1"/>
</dbReference>
<protein>
    <submittedName>
        <fullName evidence="6">Tetratricopeptide (TPR) repeat protein</fullName>
    </submittedName>
</protein>
<keyword evidence="5" id="KW-0812">Transmembrane</keyword>
<dbReference type="Proteomes" id="UP000590740">
    <property type="component" value="Unassembled WGS sequence"/>
</dbReference>
<keyword evidence="7" id="KW-1185">Reference proteome</keyword>
<evidence type="ECO:0000256" key="5">
    <source>
        <dbReference type="SAM" id="Phobius"/>
    </source>
</evidence>
<dbReference type="PROSITE" id="PS50005">
    <property type="entry name" value="TPR"/>
    <property type="match status" value="2"/>
</dbReference>
<dbReference type="AlphaFoldDB" id="A0A7W7YBE2"/>
<dbReference type="InterPro" id="IPR011990">
    <property type="entry name" value="TPR-like_helical_dom_sf"/>
</dbReference>
<feature type="transmembrane region" description="Helical" evidence="5">
    <location>
        <begin position="12"/>
        <end position="34"/>
    </location>
</feature>
<dbReference type="Pfam" id="PF13181">
    <property type="entry name" value="TPR_8"/>
    <property type="match status" value="1"/>
</dbReference>
<feature type="region of interest" description="Disordered" evidence="4">
    <location>
        <begin position="228"/>
        <end position="253"/>
    </location>
</feature>
<dbReference type="PANTHER" id="PTHR44858">
    <property type="entry name" value="TETRATRICOPEPTIDE REPEAT PROTEIN 6"/>
    <property type="match status" value="1"/>
</dbReference>
<dbReference type="Pfam" id="PF13414">
    <property type="entry name" value="TPR_11"/>
    <property type="match status" value="1"/>
</dbReference>
<dbReference type="InterPro" id="IPR050498">
    <property type="entry name" value="Ycf3"/>
</dbReference>